<dbReference type="EMBL" id="UYRU01077076">
    <property type="protein sequence ID" value="VDN27691.1"/>
    <property type="molecule type" value="Genomic_DNA"/>
</dbReference>
<feature type="compositionally biased region" description="Low complexity" evidence="1">
    <location>
        <begin position="116"/>
        <end position="125"/>
    </location>
</feature>
<evidence type="ECO:0000313" key="3">
    <source>
        <dbReference type="Proteomes" id="UP000281553"/>
    </source>
</evidence>
<evidence type="ECO:0000313" key="2">
    <source>
        <dbReference type="EMBL" id="VDN27691.1"/>
    </source>
</evidence>
<proteinExistence type="predicted"/>
<feature type="compositionally biased region" description="Basic and acidic residues" evidence="1">
    <location>
        <begin position="106"/>
        <end position="115"/>
    </location>
</feature>
<feature type="compositionally biased region" description="Polar residues" evidence="1">
    <location>
        <begin position="8"/>
        <end position="25"/>
    </location>
</feature>
<feature type="compositionally biased region" description="Polar residues" evidence="1">
    <location>
        <begin position="149"/>
        <end position="171"/>
    </location>
</feature>
<dbReference type="AlphaFoldDB" id="A0A3P7N8M9"/>
<keyword evidence="3" id="KW-1185">Reference proteome</keyword>
<gene>
    <name evidence="2" type="ORF">DILT_LOCUS15054</name>
</gene>
<dbReference type="Proteomes" id="UP000281553">
    <property type="component" value="Unassembled WGS sequence"/>
</dbReference>
<sequence length="207" mass="22328">MVKENAPGTANVSIDGSSLSHQQQHLLEEEDSVRSPKDELVTDEPPVGNVSEGCETQKDGQSKFIADLAEAGREGETLETKPQEKGEEQTQDVKEDQGSTSSIAKDQADEAKDVNMVDVDDVPVVTLEVSPTDGKDDVAGETDDFPAPESSNTDDQKAASDQSDEPGSSLSNLKIFTQIHFNKCFKQQQTARDYIAPIRTFPSSTPG</sequence>
<feature type="region of interest" description="Disordered" evidence="1">
    <location>
        <begin position="1"/>
        <end position="171"/>
    </location>
</feature>
<feature type="compositionally biased region" description="Basic and acidic residues" evidence="1">
    <location>
        <begin position="70"/>
        <end position="97"/>
    </location>
</feature>
<name>A0A3P7N8M9_DIBLA</name>
<reference evidence="2 3" key="1">
    <citation type="submission" date="2018-11" db="EMBL/GenBank/DDBJ databases">
        <authorList>
            <consortium name="Pathogen Informatics"/>
        </authorList>
    </citation>
    <scope>NUCLEOTIDE SEQUENCE [LARGE SCALE GENOMIC DNA]</scope>
</reference>
<evidence type="ECO:0000256" key="1">
    <source>
        <dbReference type="SAM" id="MobiDB-lite"/>
    </source>
</evidence>
<protein>
    <submittedName>
        <fullName evidence="2">Uncharacterized protein</fullName>
    </submittedName>
</protein>
<accession>A0A3P7N8M9</accession>
<organism evidence="2 3">
    <name type="scientific">Dibothriocephalus latus</name>
    <name type="common">Fish tapeworm</name>
    <name type="synonym">Diphyllobothrium latum</name>
    <dbReference type="NCBI Taxonomy" id="60516"/>
    <lineage>
        <taxon>Eukaryota</taxon>
        <taxon>Metazoa</taxon>
        <taxon>Spiralia</taxon>
        <taxon>Lophotrochozoa</taxon>
        <taxon>Platyhelminthes</taxon>
        <taxon>Cestoda</taxon>
        <taxon>Eucestoda</taxon>
        <taxon>Diphyllobothriidea</taxon>
        <taxon>Diphyllobothriidae</taxon>
        <taxon>Dibothriocephalus</taxon>
    </lineage>
</organism>